<proteinExistence type="predicted"/>
<evidence type="ECO:0000313" key="1">
    <source>
        <dbReference type="EMBL" id="KRS12973.1"/>
    </source>
</evidence>
<dbReference type="Proteomes" id="UP000051401">
    <property type="component" value="Unassembled WGS sequence"/>
</dbReference>
<keyword evidence="2" id="KW-1185">Reference proteome</keyword>
<accession>A0A0T5NVN2</accession>
<protein>
    <submittedName>
        <fullName evidence="1">Uncharacterized protein</fullName>
    </submittedName>
</protein>
<reference evidence="1 2" key="1">
    <citation type="submission" date="2015-04" db="EMBL/GenBank/DDBJ databases">
        <title>The draft genome sequence of Roseovarius indicus B108T.</title>
        <authorList>
            <person name="Li G."/>
            <person name="Lai Q."/>
            <person name="Shao Z."/>
            <person name="Yan P."/>
        </authorList>
    </citation>
    <scope>NUCLEOTIDE SEQUENCE [LARGE SCALE GENOMIC DNA]</scope>
    <source>
        <strain evidence="1 2">B108</strain>
    </source>
</reference>
<gene>
    <name evidence="1" type="ORF">XM52_28010</name>
</gene>
<organism evidence="1 2">
    <name type="scientific">Roseovarius indicus</name>
    <dbReference type="NCBI Taxonomy" id="540747"/>
    <lineage>
        <taxon>Bacteria</taxon>
        <taxon>Pseudomonadati</taxon>
        <taxon>Pseudomonadota</taxon>
        <taxon>Alphaproteobacteria</taxon>
        <taxon>Rhodobacterales</taxon>
        <taxon>Roseobacteraceae</taxon>
        <taxon>Roseovarius</taxon>
    </lineage>
</organism>
<sequence>MCVVAAQTFCCGQLAPEAAQAGKYLIRTSKATDSDPTVVLDQVDLITLLETKLSDELRGQTDGQRVTPFCDLHRDLPCGYTSCNVYPKGS</sequence>
<comment type="caution">
    <text evidence="1">The sequence shown here is derived from an EMBL/GenBank/DDBJ whole genome shotgun (WGS) entry which is preliminary data.</text>
</comment>
<name>A0A0T5NVN2_9RHOB</name>
<dbReference type="EMBL" id="LAXI01000039">
    <property type="protein sequence ID" value="KRS12973.1"/>
    <property type="molecule type" value="Genomic_DNA"/>
</dbReference>
<evidence type="ECO:0000313" key="2">
    <source>
        <dbReference type="Proteomes" id="UP000051401"/>
    </source>
</evidence>
<dbReference type="AlphaFoldDB" id="A0A0T5NVN2"/>